<keyword evidence="3" id="KW-0472">Membrane</keyword>
<feature type="domain" description="Cell envelope-related transcriptional attenuator" evidence="4">
    <location>
        <begin position="121"/>
        <end position="276"/>
    </location>
</feature>
<organism evidence="5 6">
    <name type="scientific">Microtetraspora malaysiensis</name>
    <dbReference type="NCBI Taxonomy" id="161358"/>
    <lineage>
        <taxon>Bacteria</taxon>
        <taxon>Bacillati</taxon>
        <taxon>Actinomycetota</taxon>
        <taxon>Actinomycetes</taxon>
        <taxon>Streptosporangiales</taxon>
        <taxon>Streptosporangiaceae</taxon>
        <taxon>Microtetraspora</taxon>
    </lineage>
</organism>
<keyword evidence="3" id="KW-0812">Transmembrane</keyword>
<evidence type="ECO:0000259" key="4">
    <source>
        <dbReference type="Pfam" id="PF03816"/>
    </source>
</evidence>
<gene>
    <name evidence="5" type="ORF">ACFYXI_39805</name>
</gene>
<feature type="transmembrane region" description="Helical" evidence="3">
    <location>
        <begin position="49"/>
        <end position="69"/>
    </location>
</feature>
<dbReference type="NCBIfam" id="TIGR00350">
    <property type="entry name" value="lytR_cpsA_psr"/>
    <property type="match status" value="1"/>
</dbReference>
<evidence type="ECO:0000256" key="2">
    <source>
        <dbReference type="SAM" id="MobiDB-lite"/>
    </source>
</evidence>
<evidence type="ECO:0000313" key="6">
    <source>
        <dbReference type="Proteomes" id="UP001602013"/>
    </source>
</evidence>
<accession>A0ABW6T3F6</accession>
<feature type="region of interest" description="Disordered" evidence="2">
    <location>
        <begin position="17"/>
        <end position="42"/>
    </location>
</feature>
<sequence>MDDLNLLRDLGRELEHEPPASLAHQRRRLLDPSARSRSARAGSRRTRTWAMVALAAGLTAAVVTVPTVLLSGSGTGHPTGPLVGAGVEAPTGPLNVLLIGSDSRAGSNRKYGQHMAGDGARSDTLVLVHLAADRKSAQAVSIPRDSMVLIPECRASDGRKAPAHFGMINSAYADGGLICARRTIETLTGVPVDYAMAIDFSGFKDMIDALGGVEITVPKAVYDRKAKLRLPAGRQMLNGEQALGYARLRYALGDGSDLMRIKRQQVLMRAIIKKAANLPADPVRLPAFLKAVQASVKTEPGLNVEEMVALARGLAGMKPSDTRFDTIPWTPYSEDRNRVVWKQPEADQLFKRIASDSR</sequence>
<dbReference type="PANTHER" id="PTHR33392:SF6">
    <property type="entry name" value="POLYISOPRENYL-TEICHOIC ACID--PEPTIDOGLYCAN TEICHOIC ACID TRANSFERASE TAGU"/>
    <property type="match status" value="1"/>
</dbReference>
<dbReference type="Pfam" id="PF03816">
    <property type="entry name" value="LytR_cpsA_psr"/>
    <property type="match status" value="1"/>
</dbReference>
<dbReference type="Proteomes" id="UP001602013">
    <property type="component" value="Unassembled WGS sequence"/>
</dbReference>
<keyword evidence="6" id="KW-1185">Reference proteome</keyword>
<keyword evidence="3" id="KW-1133">Transmembrane helix</keyword>
<comment type="similarity">
    <text evidence="1">Belongs to the LytR/CpsA/Psr (LCP) family.</text>
</comment>
<name>A0ABW6T3F6_9ACTN</name>
<dbReference type="InterPro" id="IPR050922">
    <property type="entry name" value="LytR/CpsA/Psr_CW_biosynth"/>
</dbReference>
<feature type="compositionally biased region" description="Low complexity" evidence="2">
    <location>
        <begin position="31"/>
        <end position="41"/>
    </location>
</feature>
<reference evidence="5 6" key="1">
    <citation type="submission" date="2024-10" db="EMBL/GenBank/DDBJ databases">
        <title>The Natural Products Discovery Center: Release of the First 8490 Sequenced Strains for Exploring Actinobacteria Biosynthetic Diversity.</title>
        <authorList>
            <person name="Kalkreuter E."/>
            <person name="Kautsar S.A."/>
            <person name="Yang D."/>
            <person name="Bader C.D."/>
            <person name="Teijaro C.N."/>
            <person name="Fluegel L."/>
            <person name="Davis C.M."/>
            <person name="Simpson J.R."/>
            <person name="Lauterbach L."/>
            <person name="Steele A.D."/>
            <person name="Gui C."/>
            <person name="Meng S."/>
            <person name="Li G."/>
            <person name="Viehrig K."/>
            <person name="Ye F."/>
            <person name="Su P."/>
            <person name="Kiefer A.F."/>
            <person name="Nichols A."/>
            <person name="Cepeda A.J."/>
            <person name="Yan W."/>
            <person name="Fan B."/>
            <person name="Jiang Y."/>
            <person name="Adhikari A."/>
            <person name="Zheng C.-J."/>
            <person name="Schuster L."/>
            <person name="Cowan T.M."/>
            <person name="Smanski M.J."/>
            <person name="Chevrette M.G."/>
            <person name="De Carvalho L.P.S."/>
            <person name="Shen B."/>
        </authorList>
    </citation>
    <scope>NUCLEOTIDE SEQUENCE [LARGE SCALE GENOMIC DNA]</scope>
    <source>
        <strain evidence="5 6">NPDC002173</strain>
    </source>
</reference>
<dbReference type="RefSeq" id="WP_387417915.1">
    <property type="nucleotide sequence ID" value="NZ_JBIASD010000053.1"/>
</dbReference>
<dbReference type="EMBL" id="JBIASD010000053">
    <property type="protein sequence ID" value="MFF3671748.1"/>
    <property type="molecule type" value="Genomic_DNA"/>
</dbReference>
<evidence type="ECO:0000256" key="3">
    <source>
        <dbReference type="SAM" id="Phobius"/>
    </source>
</evidence>
<proteinExistence type="inferred from homology"/>
<evidence type="ECO:0000256" key="1">
    <source>
        <dbReference type="ARBA" id="ARBA00006068"/>
    </source>
</evidence>
<dbReference type="InterPro" id="IPR004474">
    <property type="entry name" value="LytR_CpsA_psr"/>
</dbReference>
<protein>
    <submittedName>
        <fullName evidence="5">LCP family protein</fullName>
    </submittedName>
</protein>
<dbReference type="PANTHER" id="PTHR33392">
    <property type="entry name" value="POLYISOPRENYL-TEICHOIC ACID--PEPTIDOGLYCAN TEICHOIC ACID TRANSFERASE TAGU"/>
    <property type="match status" value="1"/>
</dbReference>
<evidence type="ECO:0000313" key="5">
    <source>
        <dbReference type="EMBL" id="MFF3671748.1"/>
    </source>
</evidence>
<comment type="caution">
    <text evidence="5">The sequence shown here is derived from an EMBL/GenBank/DDBJ whole genome shotgun (WGS) entry which is preliminary data.</text>
</comment>
<dbReference type="Gene3D" id="3.40.630.190">
    <property type="entry name" value="LCP protein"/>
    <property type="match status" value="1"/>
</dbReference>